<dbReference type="SUPFAM" id="SSF58104">
    <property type="entry name" value="Methyl-accepting chemotaxis protein (MCP) signaling domain"/>
    <property type="match status" value="1"/>
</dbReference>
<sequence>MPFGSRDASILYLNGEMYGPYRAVAEATRALVAVKLQKGKNVGSEIRGEQASAIRAMLVTLCIGVLLALGAMAYSFLGVSRPITRMTERMRRLADGDAVAEVPYAQRRDEIGSMSSAVQIFRDNLLRARALEEETVQARASAEEQRKAGMRQMADAFEHAVGGIVGAVSSSATELQATAQTMTGTAAETANQSVSVAAAARQAAANVHTVAAAAEELGSSVLEIGRQVSGSSDLAQVAVGEADQTMHLVQALSQASARIGDMVGLISNIASQTNLLALNATIEAARAGEAGRGFAVVATEVKELAAQTARATEEIGTQIGQIQGVTGQAVTAIGSISARIREINGVAASIAAAVEQQGAATQEIVRNVAQASAGTSEVTNNIAGVAQASEETGAAASQVLSAASELSRQSEHLGTEVMSFLATVRAA</sequence>
<dbReference type="Gene3D" id="1.10.287.950">
    <property type="entry name" value="Methyl-accepting chemotaxis protein"/>
    <property type="match status" value="1"/>
</dbReference>
<evidence type="ECO:0000313" key="7">
    <source>
        <dbReference type="EMBL" id="CAA2137703.1"/>
    </source>
</evidence>
<reference evidence="7" key="1">
    <citation type="submission" date="2019-12" db="EMBL/GenBank/DDBJ databases">
        <authorList>
            <person name="Cremers G."/>
        </authorList>
    </citation>
    <scope>NUCLEOTIDE SEQUENCE</scope>
    <source>
        <strain evidence="7">Mbul2</strain>
        <plasmid evidence="7">1</plasmid>
    </source>
</reference>
<dbReference type="PROSITE" id="PS50885">
    <property type="entry name" value="HAMP"/>
    <property type="match status" value="1"/>
</dbReference>
<geneLocation type="plasmid" evidence="7">
    <name>1</name>
</geneLocation>
<dbReference type="CDD" id="cd06225">
    <property type="entry name" value="HAMP"/>
    <property type="match status" value="1"/>
</dbReference>
<dbReference type="PANTHER" id="PTHR32089">
    <property type="entry name" value="METHYL-ACCEPTING CHEMOTAXIS PROTEIN MCPB"/>
    <property type="match status" value="1"/>
</dbReference>
<proteinExistence type="inferred from homology"/>
<dbReference type="Pfam" id="PF00672">
    <property type="entry name" value="HAMP"/>
    <property type="match status" value="1"/>
</dbReference>
<feature type="domain" description="Methyl-accepting transducer" evidence="5">
    <location>
        <begin position="164"/>
        <end position="407"/>
    </location>
</feature>
<keyword evidence="4" id="KW-0812">Transmembrane</keyword>
<evidence type="ECO:0000256" key="4">
    <source>
        <dbReference type="SAM" id="Phobius"/>
    </source>
</evidence>
<dbReference type="AlphaFoldDB" id="A0A679JDF1"/>
<dbReference type="Gene3D" id="1.10.8.500">
    <property type="entry name" value="HAMP domain in histidine kinase"/>
    <property type="match status" value="1"/>
</dbReference>
<dbReference type="PANTHER" id="PTHR32089:SF112">
    <property type="entry name" value="LYSOZYME-LIKE PROTEIN-RELATED"/>
    <property type="match status" value="1"/>
</dbReference>
<dbReference type="InterPro" id="IPR003660">
    <property type="entry name" value="HAMP_dom"/>
</dbReference>
<name>A0A679JDF1_9HYPH</name>
<dbReference type="GO" id="GO:0007165">
    <property type="term" value="P:signal transduction"/>
    <property type="evidence" value="ECO:0007669"/>
    <property type="project" value="UniProtKB-KW"/>
</dbReference>
<feature type="transmembrane region" description="Helical" evidence="4">
    <location>
        <begin position="56"/>
        <end position="77"/>
    </location>
</feature>
<evidence type="ECO:0000259" key="6">
    <source>
        <dbReference type="PROSITE" id="PS50885"/>
    </source>
</evidence>
<dbReference type="SMART" id="SM00283">
    <property type="entry name" value="MA"/>
    <property type="match status" value="1"/>
</dbReference>
<keyword evidence="4" id="KW-1133">Transmembrane helix</keyword>
<feature type="domain" description="HAMP" evidence="6">
    <location>
        <begin position="77"/>
        <end position="130"/>
    </location>
</feature>
<keyword evidence="1 3" id="KW-0807">Transducer</keyword>
<keyword evidence="4" id="KW-0472">Membrane</keyword>
<protein>
    <submittedName>
        <fullName evidence="7">Methyl-accepting chemotaxis protein 2</fullName>
    </submittedName>
</protein>
<dbReference type="InterPro" id="IPR004089">
    <property type="entry name" value="MCPsignal_dom"/>
</dbReference>
<comment type="similarity">
    <text evidence="2">Belongs to the methyl-accepting chemotaxis (MCP) protein family.</text>
</comment>
<accession>A0A679JDF1</accession>
<evidence type="ECO:0000259" key="5">
    <source>
        <dbReference type="PROSITE" id="PS50111"/>
    </source>
</evidence>
<dbReference type="SMART" id="SM00304">
    <property type="entry name" value="HAMP"/>
    <property type="match status" value="1"/>
</dbReference>
<dbReference type="Pfam" id="PF00015">
    <property type="entry name" value="MCPsignal"/>
    <property type="match status" value="1"/>
</dbReference>
<dbReference type="PROSITE" id="PS50111">
    <property type="entry name" value="CHEMOTAXIS_TRANSDUC_2"/>
    <property type="match status" value="1"/>
</dbReference>
<keyword evidence="7" id="KW-0614">Plasmid</keyword>
<evidence type="ECO:0000256" key="2">
    <source>
        <dbReference type="ARBA" id="ARBA00029447"/>
    </source>
</evidence>
<gene>
    <name evidence="7" type="primary">mcp2_1</name>
    <name evidence="7" type="ORF">MBLL_00786</name>
</gene>
<evidence type="ECO:0000256" key="1">
    <source>
        <dbReference type="ARBA" id="ARBA00023224"/>
    </source>
</evidence>
<dbReference type="GO" id="GO:0016020">
    <property type="term" value="C:membrane"/>
    <property type="evidence" value="ECO:0007669"/>
    <property type="project" value="InterPro"/>
</dbReference>
<evidence type="ECO:0000256" key="3">
    <source>
        <dbReference type="PROSITE-ProRule" id="PRU00284"/>
    </source>
</evidence>
<dbReference type="EMBL" id="LR743510">
    <property type="protein sequence ID" value="CAA2137703.1"/>
    <property type="molecule type" value="Genomic_DNA"/>
</dbReference>
<organism evidence="7">
    <name type="scientific">Methylobacterium bullatum</name>
    <dbReference type="NCBI Taxonomy" id="570505"/>
    <lineage>
        <taxon>Bacteria</taxon>
        <taxon>Pseudomonadati</taxon>
        <taxon>Pseudomonadota</taxon>
        <taxon>Alphaproteobacteria</taxon>
        <taxon>Hyphomicrobiales</taxon>
        <taxon>Methylobacteriaceae</taxon>
        <taxon>Methylobacterium</taxon>
    </lineage>
</organism>